<dbReference type="PANTHER" id="PTHR36507">
    <property type="entry name" value="BLL1555 PROTEIN"/>
    <property type="match status" value="1"/>
</dbReference>
<evidence type="ECO:0000313" key="2">
    <source>
        <dbReference type="EMBL" id="SDK14416.1"/>
    </source>
</evidence>
<organism evidence="2 3">
    <name type="scientific">Methanoculleus thermophilus</name>
    <dbReference type="NCBI Taxonomy" id="2200"/>
    <lineage>
        <taxon>Archaea</taxon>
        <taxon>Methanobacteriati</taxon>
        <taxon>Methanobacteriota</taxon>
        <taxon>Stenosarchaea group</taxon>
        <taxon>Methanomicrobia</taxon>
        <taxon>Methanomicrobiales</taxon>
        <taxon>Methanomicrobiaceae</taxon>
        <taxon>Methanoculleus</taxon>
    </lineage>
</organism>
<dbReference type="SUPFAM" id="SSF49503">
    <property type="entry name" value="Cupredoxins"/>
    <property type="match status" value="1"/>
</dbReference>
<protein>
    <submittedName>
        <fullName evidence="2">Plastocyanin</fullName>
    </submittedName>
</protein>
<dbReference type="STRING" id="2200.GCA_001571405_01375"/>
<feature type="compositionally biased region" description="Polar residues" evidence="1">
    <location>
        <begin position="57"/>
        <end position="76"/>
    </location>
</feature>
<dbReference type="Proteomes" id="UP000326500">
    <property type="component" value="Unassembled WGS sequence"/>
</dbReference>
<dbReference type="PANTHER" id="PTHR36507:SF1">
    <property type="entry name" value="BLL1555 PROTEIN"/>
    <property type="match status" value="1"/>
</dbReference>
<dbReference type="EMBL" id="FNFT01000004">
    <property type="protein sequence ID" value="SDK14416.1"/>
    <property type="molecule type" value="Genomic_DNA"/>
</dbReference>
<dbReference type="PROSITE" id="PS51257">
    <property type="entry name" value="PROKAR_LIPOPROTEIN"/>
    <property type="match status" value="1"/>
</dbReference>
<accession>A0A1G8ZH19</accession>
<dbReference type="InterPro" id="IPR052721">
    <property type="entry name" value="ET_Amicyanin"/>
</dbReference>
<evidence type="ECO:0000256" key="1">
    <source>
        <dbReference type="SAM" id="MobiDB-lite"/>
    </source>
</evidence>
<feature type="compositionally biased region" description="Low complexity" evidence="1">
    <location>
        <begin position="77"/>
        <end position="109"/>
    </location>
</feature>
<dbReference type="Gene3D" id="2.60.40.420">
    <property type="entry name" value="Cupredoxins - blue copper proteins"/>
    <property type="match status" value="1"/>
</dbReference>
<reference evidence="2 3" key="1">
    <citation type="submission" date="2016-10" db="EMBL/GenBank/DDBJ databases">
        <authorList>
            <person name="Varghese N."/>
            <person name="Submissions S."/>
        </authorList>
    </citation>
    <scope>NUCLEOTIDE SEQUENCE [LARGE SCALE GENOMIC DNA]</scope>
    <source>
        <strain evidence="2 3">DSM 2373</strain>
    </source>
</reference>
<feature type="region of interest" description="Disordered" evidence="1">
    <location>
        <begin position="53"/>
        <end position="109"/>
    </location>
</feature>
<proteinExistence type="predicted"/>
<dbReference type="RefSeq" id="WP_224732768.1">
    <property type="nucleotide sequence ID" value="NZ_BCNX01000007.1"/>
</dbReference>
<gene>
    <name evidence="2" type="ORF">SAMN04488571_104179</name>
</gene>
<dbReference type="InterPro" id="IPR008972">
    <property type="entry name" value="Cupredoxin"/>
</dbReference>
<dbReference type="AlphaFoldDB" id="A0A1G8ZH19"/>
<name>A0A1G8ZH19_9EURY</name>
<sequence length="203" mass="20280">MKKVFGILALMVIASIMIAGCVQPAGNETVTPGATPGLTETPIETVTTPIETETPAGTVTTPIETETPAGTVTTPMGTETPAGTVTTPVGGETPTTTSAANVTETPPAPPAAAVADEIVSITDSGFSPSSITVPTGTTVGWINEGTVNQTVTATTDSTGFFDSGLLQPGNSFAHNFRATGNYTYTSQTSGATGEVIVVPSTAS</sequence>
<evidence type="ECO:0000313" key="3">
    <source>
        <dbReference type="Proteomes" id="UP000326500"/>
    </source>
</evidence>
<keyword evidence="3" id="KW-1185">Reference proteome</keyword>